<dbReference type="AlphaFoldDB" id="A0A418YLE2"/>
<dbReference type="OrthoDB" id="7585378at2"/>
<reference evidence="1 2" key="1">
    <citation type="submission" date="2018-08" db="EMBL/GenBank/DDBJ databases">
        <title>Sphingobium sp. EO9.</title>
        <authorList>
            <person name="Park Y."/>
            <person name="Kim K.H."/>
            <person name="Jeon C.O."/>
        </authorList>
    </citation>
    <scope>NUCLEOTIDE SEQUENCE [LARGE SCALE GENOMIC DNA]</scope>
    <source>
        <strain evidence="1 2">EO9</strain>
    </source>
</reference>
<gene>
    <name evidence="1" type="ORF">D0Z70_22520</name>
</gene>
<comment type="caution">
    <text evidence="1">The sequence shown here is derived from an EMBL/GenBank/DDBJ whole genome shotgun (WGS) entry which is preliminary data.</text>
</comment>
<accession>A0A418YLE2</accession>
<name>A0A418YLE2_9SPHN</name>
<dbReference type="RefSeq" id="WP_119750250.1">
    <property type="nucleotide sequence ID" value="NZ_QVRA01000039.1"/>
</dbReference>
<organism evidence="1 2">
    <name type="scientific">Sphingobium terrigena</name>
    <dbReference type="NCBI Taxonomy" id="2304063"/>
    <lineage>
        <taxon>Bacteria</taxon>
        <taxon>Pseudomonadati</taxon>
        <taxon>Pseudomonadota</taxon>
        <taxon>Alphaproteobacteria</taxon>
        <taxon>Sphingomonadales</taxon>
        <taxon>Sphingomonadaceae</taxon>
        <taxon>Sphingobium</taxon>
    </lineage>
</organism>
<sequence length="275" mass="29354">MSAIVILQQTDAIHLITDGATYRDDGTVLEIRSKVTPLPAANCALAMRGGTWACQPLAAALSLCGSFDEIAEVLPDVVAGMTATYEIYFGDRPSHPKHFEIVIAGWSDNMDRMVAAVALTRQRNDPDDPTGFSTFDIYEPGTLFVPGQGCTIPAIDIEATLGRSLTTQADIDALDPGMDGFTLHAAQRREPGLYRGRAAYIIGGFAELTTVTRHGIESQVIHEWPDAVGQKITPVDAPPLEVAQRVVDAVSALRAAQQSALMRSPAGPELISQAA</sequence>
<evidence type="ECO:0000313" key="2">
    <source>
        <dbReference type="Proteomes" id="UP000283469"/>
    </source>
</evidence>
<dbReference type="Proteomes" id="UP000283469">
    <property type="component" value="Unassembled WGS sequence"/>
</dbReference>
<evidence type="ECO:0000313" key="1">
    <source>
        <dbReference type="EMBL" id="RJG51807.1"/>
    </source>
</evidence>
<protein>
    <submittedName>
        <fullName evidence="1">Uncharacterized protein</fullName>
    </submittedName>
</protein>
<proteinExistence type="predicted"/>
<keyword evidence="2" id="KW-1185">Reference proteome</keyword>
<dbReference type="EMBL" id="QVRA01000039">
    <property type="protein sequence ID" value="RJG51807.1"/>
    <property type="molecule type" value="Genomic_DNA"/>
</dbReference>